<comment type="caution">
    <text evidence="4">The sequence shown here is derived from an EMBL/GenBank/DDBJ whole genome shotgun (WGS) entry which is preliminary data.</text>
</comment>
<dbReference type="Pfam" id="PF05183">
    <property type="entry name" value="RdRP"/>
    <property type="match status" value="1"/>
</dbReference>
<dbReference type="GO" id="GO:0030422">
    <property type="term" value="P:siRNA processing"/>
    <property type="evidence" value="ECO:0007669"/>
    <property type="project" value="TreeGrafter"/>
</dbReference>
<dbReference type="GO" id="GO:0003968">
    <property type="term" value="F:RNA-directed RNA polymerase activity"/>
    <property type="evidence" value="ECO:0007669"/>
    <property type="project" value="UniProtKB-KW"/>
</dbReference>
<dbReference type="PANTHER" id="PTHR23079:SF55">
    <property type="entry name" value="RNA-DIRECTED RNA POLYMERASE"/>
    <property type="match status" value="1"/>
</dbReference>
<proteinExistence type="inferred from homology"/>
<name>A0AAD1UMM9_EUPCR</name>
<dbReference type="EC" id="2.7.7.48" evidence="1"/>
<feature type="region of interest" description="Disordered" evidence="2">
    <location>
        <begin position="823"/>
        <end position="853"/>
    </location>
</feature>
<comment type="similarity">
    <text evidence="1">Belongs to the RdRP family.</text>
</comment>
<accession>A0AAD1UMM9</accession>
<sequence>MENSFYDRGFGERILMYNIKDVNFGFERRDIFPTNKLSSSVEAKIFVPYKPLSIVDKTTTFTARYGVDRNKQPKFFRGLRVMGGLKNGKNYQSVDQVTFSTSYQDFYHFDENSIKEISIMYEKDELTNIYIKLKYLPVSFRMEIVQQITGEQNGKKEFKLLRQKSELWSDSMFINCITSQLTVRITGTLAKKSYGMDPNVNRALYQQLSREFAATDLLKKEFGIAYKDKGIPFVRIPDFMDEMIGEKLTHGIDIISEYLEGLPFKVLYSFMCLFSTKKVHILDYPLEEYIDTIKQILHYLGADQMEPMQKAMDCSIRNITYESRRNFKTLFENIEYNFDLLSGEYFYPTNQNEKSKKAIEVRRIIVTPSRMELEFPSQSVPNRAIRTHLKNLDDFVCVSFQNEDHQKGMYAYKSDETNDVLNHIEHTLKEGFLIGSKRFKFLHYSNSQMKSYSCWFMNEVSPHLVYDKVIKVLGNFDHVSSVSKNAARRGQAFSSAVTTVSLDLNKNILEEDDIKRNGFEFTDGCGEIDPLLLNQICESYFNGAMCSAVQIRMGGYKGMLMASQLFDGDDVQVKTRRSMRKFDLDPSIKSVDLEVVRLATYMPGYLNKQVLLVLWANGIEIDTFLGLQRNFVGNLIDYFKLKKFGSFYSYPEIILQSFRIITTRLYSMHAKDIPYHLDPFIAPMIKAISLSKFKGIKKKFRIYDESSCNLIGVADPYGVLEAGEVFVQFNKYAKFPNDHAAYDNTIVEGKVLVTRSPCVHPGDVRVLKAVKHDMLLALVNVIVFSVKGKRPDQNKMGCGDLDGDIYWINWRSEFVDNYIEKEPDVQEEDKKQVEDKKQEEEKKQEKEKKKDEPFFKKQPRDFTDLFGQLLVKGISKGISKGIEYYSQEEKPEIGRLHCIENFINFLKKDILGQVANLHCKIADSDRKSINGEICLELAKMHAHAVDNQKKDTHLDAERFLELKKSFKFNSDFMYAGKFRPKGKRVFKSPGVLGRLYRDIENYIPREDILKCEYKYKIMKKYDLPDGLLDNLYVCDHIVNIYVWYVKPYNDDIRKLMIDQNLCSEGDLFNSTSQFSNSAQRQDDYIQTQEQIRTTIEGLQEKYLDKLKEYQLTKAHDLKSEAHPGKFKLHPVLDKAIKLASYFNPNHFKLKSLANFKKRREFRKFIKYVTEENAKHKPISYTDFERIVNSNYSEENEISRIVHQAQIFSAWWILGRD</sequence>
<protein>
    <recommendedName>
        <fullName evidence="1">RNA-dependent RNA polymerase</fullName>
        <ecNumber evidence="1">2.7.7.48</ecNumber>
    </recommendedName>
</protein>
<evidence type="ECO:0000259" key="3">
    <source>
        <dbReference type="Pfam" id="PF05183"/>
    </source>
</evidence>
<gene>
    <name evidence="4" type="ORF">ECRASSUSDP1_LOCUS9163</name>
</gene>
<keyword evidence="1" id="KW-0808">Transferase</keyword>
<dbReference type="PANTHER" id="PTHR23079">
    <property type="entry name" value="RNA-DEPENDENT RNA POLYMERASE"/>
    <property type="match status" value="1"/>
</dbReference>
<dbReference type="InterPro" id="IPR057596">
    <property type="entry name" value="RDRP_core"/>
</dbReference>
<organism evidence="4 5">
    <name type="scientific">Euplotes crassus</name>
    <dbReference type="NCBI Taxonomy" id="5936"/>
    <lineage>
        <taxon>Eukaryota</taxon>
        <taxon>Sar</taxon>
        <taxon>Alveolata</taxon>
        <taxon>Ciliophora</taxon>
        <taxon>Intramacronucleata</taxon>
        <taxon>Spirotrichea</taxon>
        <taxon>Hypotrichia</taxon>
        <taxon>Euplotida</taxon>
        <taxon>Euplotidae</taxon>
        <taxon>Moneuplotes</taxon>
    </lineage>
</organism>
<dbReference type="InterPro" id="IPR007855">
    <property type="entry name" value="RDRP"/>
</dbReference>
<evidence type="ECO:0000313" key="5">
    <source>
        <dbReference type="Proteomes" id="UP001295684"/>
    </source>
</evidence>
<dbReference type="GO" id="GO:0003723">
    <property type="term" value="F:RNA binding"/>
    <property type="evidence" value="ECO:0007669"/>
    <property type="project" value="UniProtKB-KW"/>
</dbReference>
<evidence type="ECO:0000256" key="2">
    <source>
        <dbReference type="SAM" id="MobiDB-lite"/>
    </source>
</evidence>
<feature type="domain" description="RDRP core" evidence="3">
    <location>
        <begin position="366"/>
        <end position="999"/>
    </location>
</feature>
<keyword evidence="5" id="KW-1185">Reference proteome</keyword>
<dbReference type="GO" id="GO:0031380">
    <property type="term" value="C:nuclear RNA-directed RNA polymerase complex"/>
    <property type="evidence" value="ECO:0007669"/>
    <property type="project" value="TreeGrafter"/>
</dbReference>
<keyword evidence="1" id="KW-0694">RNA-binding</keyword>
<dbReference type="Proteomes" id="UP001295684">
    <property type="component" value="Unassembled WGS sequence"/>
</dbReference>
<comment type="catalytic activity">
    <reaction evidence="1">
        <text>RNA(n) + a ribonucleoside 5'-triphosphate = RNA(n+1) + diphosphate</text>
        <dbReference type="Rhea" id="RHEA:21248"/>
        <dbReference type="Rhea" id="RHEA-COMP:14527"/>
        <dbReference type="Rhea" id="RHEA-COMP:17342"/>
        <dbReference type="ChEBI" id="CHEBI:33019"/>
        <dbReference type="ChEBI" id="CHEBI:61557"/>
        <dbReference type="ChEBI" id="CHEBI:140395"/>
        <dbReference type="EC" id="2.7.7.48"/>
    </reaction>
</comment>
<keyword evidence="1" id="KW-0696">RNA-directed RNA polymerase</keyword>
<dbReference type="AlphaFoldDB" id="A0AAD1UMM9"/>
<evidence type="ECO:0000313" key="4">
    <source>
        <dbReference type="EMBL" id="CAI2367875.1"/>
    </source>
</evidence>
<evidence type="ECO:0000256" key="1">
    <source>
        <dbReference type="RuleBase" id="RU363098"/>
    </source>
</evidence>
<dbReference type="EMBL" id="CAMPGE010008998">
    <property type="protein sequence ID" value="CAI2367875.1"/>
    <property type="molecule type" value="Genomic_DNA"/>
</dbReference>
<keyword evidence="1" id="KW-0548">Nucleotidyltransferase</keyword>
<reference evidence="4" key="1">
    <citation type="submission" date="2023-07" db="EMBL/GenBank/DDBJ databases">
        <authorList>
            <consortium name="AG Swart"/>
            <person name="Singh M."/>
            <person name="Singh A."/>
            <person name="Seah K."/>
            <person name="Emmerich C."/>
        </authorList>
    </citation>
    <scope>NUCLEOTIDE SEQUENCE</scope>
    <source>
        <strain evidence="4">DP1</strain>
    </source>
</reference>